<dbReference type="Gene3D" id="2.70.98.10">
    <property type="match status" value="1"/>
</dbReference>
<dbReference type="STRING" id="490189.SAMN02927903_00386"/>
<sequence>MKTTLEQFGFTATINHHGAELVSLRKNNTEYIWEGNPEFWGKHSPVLFPIVGTLKENTYRHGGKQYHLPRHGFARDRVFELVSKTDATAVFSIASDPQTMAVYPFGFELQIIYTLTHQGLTIGYLVCNRSDETMPFAIGAHPAFALPGNFEDYHLEFEKNETPVYHLLENDLISNRTASLVLDNQKLPLDYALFANDALVFKKLESKSLTICKDDAPLLTVAFAGFPNLGLWTKPGAPFLCIEPWFSYADTPESNGELSQKEGILSLAPHGNFETKFSITIR</sequence>
<dbReference type="InterPro" id="IPR008183">
    <property type="entry name" value="Aldose_1/G6P_1-epimerase"/>
</dbReference>
<dbReference type="Pfam" id="PF01263">
    <property type="entry name" value="Aldose_epim"/>
    <property type="match status" value="1"/>
</dbReference>
<dbReference type="AlphaFoldDB" id="A0A1G5BID5"/>
<dbReference type="EMBL" id="FMVF01000002">
    <property type="protein sequence ID" value="SCX89874.1"/>
    <property type="molecule type" value="Genomic_DNA"/>
</dbReference>
<dbReference type="RefSeq" id="WP_091140610.1">
    <property type="nucleotide sequence ID" value="NZ_FMVF01000002.1"/>
</dbReference>
<evidence type="ECO:0000256" key="1">
    <source>
        <dbReference type="ARBA" id="ARBA00001913"/>
    </source>
</evidence>
<keyword evidence="5" id="KW-1185">Reference proteome</keyword>
<dbReference type="InterPro" id="IPR011013">
    <property type="entry name" value="Gal_mutarotase_sf_dom"/>
</dbReference>
<dbReference type="SUPFAM" id="SSF74650">
    <property type="entry name" value="Galactose mutarotase-like"/>
    <property type="match status" value="1"/>
</dbReference>
<protein>
    <submittedName>
        <fullName evidence="4">Galactose mutarotase</fullName>
    </submittedName>
</protein>
<accession>A0A1G5BID5</accession>
<dbReference type="CDD" id="cd09024">
    <property type="entry name" value="Aldose_epim_lacX"/>
    <property type="match status" value="1"/>
</dbReference>
<evidence type="ECO:0000256" key="2">
    <source>
        <dbReference type="ARBA" id="ARBA00011245"/>
    </source>
</evidence>
<dbReference type="InterPro" id="IPR014718">
    <property type="entry name" value="GH-type_carb-bd"/>
</dbReference>
<dbReference type="OrthoDB" id="9795355at2"/>
<dbReference type="InterPro" id="IPR037481">
    <property type="entry name" value="LacX"/>
</dbReference>
<keyword evidence="3" id="KW-0106">Calcium</keyword>
<comment type="subunit">
    <text evidence="2">Monomer.</text>
</comment>
<comment type="cofactor">
    <cofactor evidence="1">
        <name>Ca(2+)</name>
        <dbReference type="ChEBI" id="CHEBI:29108"/>
    </cofactor>
</comment>
<dbReference type="Proteomes" id="UP000199354">
    <property type="component" value="Unassembled WGS sequence"/>
</dbReference>
<dbReference type="GO" id="GO:0005975">
    <property type="term" value="P:carbohydrate metabolic process"/>
    <property type="evidence" value="ECO:0007669"/>
    <property type="project" value="InterPro"/>
</dbReference>
<dbReference type="GO" id="GO:0030246">
    <property type="term" value="F:carbohydrate binding"/>
    <property type="evidence" value="ECO:0007669"/>
    <property type="project" value="InterPro"/>
</dbReference>
<evidence type="ECO:0000256" key="3">
    <source>
        <dbReference type="ARBA" id="ARBA00022837"/>
    </source>
</evidence>
<gene>
    <name evidence="4" type="ORF">SAMN02927903_00386</name>
</gene>
<evidence type="ECO:0000313" key="4">
    <source>
        <dbReference type="EMBL" id="SCX89874.1"/>
    </source>
</evidence>
<evidence type="ECO:0000313" key="5">
    <source>
        <dbReference type="Proteomes" id="UP000199354"/>
    </source>
</evidence>
<name>A0A1G5BID5_9FLAO</name>
<dbReference type="GO" id="GO:0016853">
    <property type="term" value="F:isomerase activity"/>
    <property type="evidence" value="ECO:0007669"/>
    <property type="project" value="InterPro"/>
</dbReference>
<reference evidence="4 5" key="1">
    <citation type="submission" date="2016-10" db="EMBL/GenBank/DDBJ databases">
        <authorList>
            <person name="de Groot N.N."/>
        </authorList>
    </citation>
    <scope>NUCLEOTIDE SEQUENCE [LARGE SCALE GENOMIC DNA]</scope>
    <source>
        <strain evidence="4 5">CGMCC 1.7031</strain>
    </source>
</reference>
<organism evidence="4 5">
    <name type="scientific">Flavobacterium caeni</name>
    <dbReference type="NCBI Taxonomy" id="490189"/>
    <lineage>
        <taxon>Bacteria</taxon>
        <taxon>Pseudomonadati</taxon>
        <taxon>Bacteroidota</taxon>
        <taxon>Flavobacteriia</taxon>
        <taxon>Flavobacteriales</taxon>
        <taxon>Flavobacteriaceae</taxon>
        <taxon>Flavobacterium</taxon>
    </lineage>
</organism>
<proteinExistence type="predicted"/>